<protein>
    <submittedName>
        <fullName evidence="2">Uncharacterized protein</fullName>
    </submittedName>
</protein>
<feature type="compositionally biased region" description="Polar residues" evidence="1">
    <location>
        <begin position="78"/>
        <end position="102"/>
    </location>
</feature>
<name>A0CK46_PARTE</name>
<gene>
    <name evidence="2" type="ORF">GSPATT00000876001</name>
</gene>
<dbReference type="Proteomes" id="UP000000600">
    <property type="component" value="Unassembled WGS sequence"/>
</dbReference>
<evidence type="ECO:0000313" key="2">
    <source>
        <dbReference type="EMBL" id="CAK71163.1"/>
    </source>
</evidence>
<dbReference type="InParanoid" id="A0CK46"/>
<keyword evidence="3" id="KW-1185">Reference proteome</keyword>
<dbReference type="RefSeq" id="XP_001438560.1">
    <property type="nucleotide sequence ID" value="XM_001438523.1"/>
</dbReference>
<dbReference type="KEGG" id="ptm:GSPATT00000876001"/>
<accession>A0CK46</accession>
<dbReference type="EMBL" id="CT868096">
    <property type="protein sequence ID" value="CAK71163.1"/>
    <property type="molecule type" value="Genomic_DNA"/>
</dbReference>
<evidence type="ECO:0000313" key="3">
    <source>
        <dbReference type="Proteomes" id="UP000000600"/>
    </source>
</evidence>
<dbReference type="AlphaFoldDB" id="A0CK46"/>
<organism evidence="2 3">
    <name type="scientific">Paramecium tetraurelia</name>
    <dbReference type="NCBI Taxonomy" id="5888"/>
    <lineage>
        <taxon>Eukaryota</taxon>
        <taxon>Sar</taxon>
        <taxon>Alveolata</taxon>
        <taxon>Ciliophora</taxon>
        <taxon>Intramacronucleata</taxon>
        <taxon>Oligohymenophorea</taxon>
        <taxon>Peniculida</taxon>
        <taxon>Parameciidae</taxon>
        <taxon>Paramecium</taxon>
    </lineage>
</organism>
<reference evidence="2 3" key="1">
    <citation type="journal article" date="2006" name="Nature">
        <title>Global trends of whole-genome duplications revealed by the ciliate Paramecium tetraurelia.</title>
        <authorList>
            <consortium name="Genoscope"/>
            <person name="Aury J.-M."/>
            <person name="Jaillon O."/>
            <person name="Duret L."/>
            <person name="Noel B."/>
            <person name="Jubin C."/>
            <person name="Porcel B.M."/>
            <person name="Segurens B."/>
            <person name="Daubin V."/>
            <person name="Anthouard V."/>
            <person name="Aiach N."/>
            <person name="Arnaiz O."/>
            <person name="Billaut A."/>
            <person name="Beisson J."/>
            <person name="Blanc I."/>
            <person name="Bouhouche K."/>
            <person name="Camara F."/>
            <person name="Duharcourt S."/>
            <person name="Guigo R."/>
            <person name="Gogendeau D."/>
            <person name="Katinka M."/>
            <person name="Keller A.-M."/>
            <person name="Kissmehl R."/>
            <person name="Klotz C."/>
            <person name="Koll F."/>
            <person name="Le Moue A."/>
            <person name="Lepere C."/>
            <person name="Malinsky S."/>
            <person name="Nowacki M."/>
            <person name="Nowak J.K."/>
            <person name="Plattner H."/>
            <person name="Poulain J."/>
            <person name="Ruiz F."/>
            <person name="Serrano V."/>
            <person name="Zagulski M."/>
            <person name="Dessen P."/>
            <person name="Betermier M."/>
            <person name="Weissenbach J."/>
            <person name="Scarpelli C."/>
            <person name="Schachter V."/>
            <person name="Sperling L."/>
            <person name="Meyer E."/>
            <person name="Cohen J."/>
            <person name="Wincker P."/>
        </authorList>
    </citation>
    <scope>NUCLEOTIDE SEQUENCE [LARGE SCALE GENOMIC DNA]</scope>
    <source>
        <strain evidence="2 3">Stock d4-2</strain>
    </source>
</reference>
<sequence>MQPIKLNQCYDISASESCESSDETQQIKKKLNKKKMITTNHGNENNLSIVTTSLTKKSILATKLKPLKPLCDLSQLNQTSNKKSVQQSQFKTRIRSFSTRNPEFNLKH</sequence>
<dbReference type="HOGENOM" id="CLU_2202131_0_0_1"/>
<proteinExistence type="predicted"/>
<evidence type="ECO:0000256" key="1">
    <source>
        <dbReference type="SAM" id="MobiDB-lite"/>
    </source>
</evidence>
<feature type="region of interest" description="Disordered" evidence="1">
    <location>
        <begin position="78"/>
        <end position="108"/>
    </location>
</feature>
<dbReference type="GeneID" id="5024345"/>